<dbReference type="OrthoDB" id="291011at2"/>
<dbReference type="RefSeq" id="WP_136535993.1">
    <property type="nucleotide sequence ID" value="NZ_STGY01000067.1"/>
</dbReference>
<reference evidence="2" key="1">
    <citation type="submission" date="2019-04" db="EMBL/GenBank/DDBJ databases">
        <title>Nocardioides xinjiangensis sp. nov.</title>
        <authorList>
            <person name="Liu S."/>
        </authorList>
    </citation>
    <scope>NUCLEOTIDE SEQUENCE [LARGE SCALE GENOMIC DNA]</scope>
    <source>
        <strain evidence="2">18</strain>
    </source>
</reference>
<gene>
    <name evidence="1" type="ORF">FAB82_18325</name>
</gene>
<accession>A0A4S8Q330</accession>
<evidence type="ECO:0000313" key="1">
    <source>
        <dbReference type="EMBL" id="THV38410.1"/>
    </source>
</evidence>
<dbReference type="PANTHER" id="PTHR32305:SF17">
    <property type="entry name" value="TRNA NUCLEASE WAPA"/>
    <property type="match status" value="1"/>
</dbReference>
<dbReference type="Pfam" id="PF05593">
    <property type="entry name" value="RHS_repeat"/>
    <property type="match status" value="2"/>
</dbReference>
<dbReference type="InterPro" id="IPR006530">
    <property type="entry name" value="YD"/>
</dbReference>
<reference evidence="1 2" key="2">
    <citation type="submission" date="2019-05" db="EMBL/GenBank/DDBJ databases">
        <title>Glycomyces buryatensis sp. nov.</title>
        <authorList>
            <person name="Nikitina E."/>
        </authorList>
    </citation>
    <scope>NUCLEOTIDE SEQUENCE [LARGE SCALE GENOMIC DNA]</scope>
    <source>
        <strain evidence="1 2">18</strain>
    </source>
</reference>
<protein>
    <recommendedName>
        <fullName evidence="3">RHS repeat protein</fullName>
    </recommendedName>
</protein>
<proteinExistence type="predicted"/>
<dbReference type="EMBL" id="STGY01000067">
    <property type="protein sequence ID" value="THV38410.1"/>
    <property type="molecule type" value="Genomic_DNA"/>
</dbReference>
<evidence type="ECO:0008006" key="3">
    <source>
        <dbReference type="Google" id="ProtNLM"/>
    </source>
</evidence>
<dbReference type="Gene3D" id="2.180.10.10">
    <property type="entry name" value="RHS repeat-associated core"/>
    <property type="match status" value="1"/>
</dbReference>
<organism evidence="1 2">
    <name type="scientific">Glycomyces buryatensis</name>
    <dbReference type="NCBI Taxonomy" id="2570927"/>
    <lineage>
        <taxon>Bacteria</taxon>
        <taxon>Bacillati</taxon>
        <taxon>Actinomycetota</taxon>
        <taxon>Actinomycetes</taxon>
        <taxon>Glycomycetales</taxon>
        <taxon>Glycomycetaceae</taxon>
        <taxon>Glycomyces</taxon>
    </lineage>
</organism>
<dbReference type="NCBIfam" id="TIGR01643">
    <property type="entry name" value="YD_repeat_2x"/>
    <property type="match status" value="2"/>
</dbReference>
<keyword evidence="2" id="KW-1185">Reference proteome</keyword>
<comment type="caution">
    <text evidence="1">The sequence shown here is derived from an EMBL/GenBank/DDBJ whole genome shotgun (WGS) entry which is preliminary data.</text>
</comment>
<dbReference type="AlphaFoldDB" id="A0A4S8Q330"/>
<name>A0A4S8Q330_9ACTN</name>
<dbReference type="InterPro" id="IPR050708">
    <property type="entry name" value="T6SS_VgrG/RHS"/>
</dbReference>
<sequence length="268" mass="29114">MTDPAGNQWSFTYDLRGRQTAADDPDTGHSTTTYDNAGQVTSTASATGAVLSYEYDDLGRKTARWEGPVDTGTLLSEWTYDTATKGIGLPHKSINWVDGQAWTQEIRSYTAEGQAYQTYTHLPETAGALAGSYWQAYTYHPDGSLKTSRAIGAGGLYPETMIYGYNEMGQASRVSGTSADFGAGKIYVDQATYSPYGQLLQRSLGDPADSGGTSGQVWQTWIYEQGTGRLSEFYFDKDTAGEYDGTNYGVAALSYEYDQVGNILSITD</sequence>
<dbReference type="Proteomes" id="UP000308760">
    <property type="component" value="Unassembled WGS sequence"/>
</dbReference>
<dbReference type="InterPro" id="IPR031325">
    <property type="entry name" value="RHS_repeat"/>
</dbReference>
<dbReference type="PANTHER" id="PTHR32305">
    <property type="match status" value="1"/>
</dbReference>
<evidence type="ECO:0000313" key="2">
    <source>
        <dbReference type="Proteomes" id="UP000308760"/>
    </source>
</evidence>